<evidence type="ECO:0000256" key="2">
    <source>
        <dbReference type="ARBA" id="ARBA00004651"/>
    </source>
</evidence>
<dbReference type="EMBL" id="CP068053">
    <property type="protein sequence ID" value="QQT00442.1"/>
    <property type="molecule type" value="Genomic_DNA"/>
</dbReference>
<protein>
    <recommendedName>
        <fullName evidence="3">histidine kinase</fullName>
        <ecNumber evidence="3">2.7.13.3</ecNumber>
    </recommendedName>
</protein>
<evidence type="ECO:0000256" key="8">
    <source>
        <dbReference type="ARBA" id="ARBA00022777"/>
    </source>
</evidence>
<dbReference type="SUPFAM" id="SSF158472">
    <property type="entry name" value="HAMP domain-like"/>
    <property type="match status" value="1"/>
</dbReference>
<dbReference type="PROSITE" id="PS50885">
    <property type="entry name" value="HAMP"/>
    <property type="match status" value="1"/>
</dbReference>
<comment type="catalytic activity">
    <reaction evidence="1">
        <text>ATP + protein L-histidine = ADP + protein N-phospho-L-histidine.</text>
        <dbReference type="EC" id="2.7.13.3"/>
    </reaction>
</comment>
<feature type="domain" description="Histidine kinase" evidence="13">
    <location>
        <begin position="351"/>
        <end position="589"/>
    </location>
</feature>
<dbReference type="PANTHER" id="PTHR34220">
    <property type="entry name" value="SENSOR HISTIDINE KINASE YPDA"/>
    <property type="match status" value="1"/>
</dbReference>
<dbReference type="PANTHER" id="PTHR34220:SF7">
    <property type="entry name" value="SENSOR HISTIDINE KINASE YPDA"/>
    <property type="match status" value="1"/>
</dbReference>
<dbReference type="GO" id="GO:0000155">
    <property type="term" value="F:phosphorelay sensor kinase activity"/>
    <property type="evidence" value="ECO:0007669"/>
    <property type="project" value="InterPro"/>
</dbReference>
<evidence type="ECO:0000256" key="5">
    <source>
        <dbReference type="ARBA" id="ARBA00022553"/>
    </source>
</evidence>
<keyword evidence="11 12" id="KW-0472">Membrane</keyword>
<dbReference type="GO" id="GO:0005524">
    <property type="term" value="F:ATP binding"/>
    <property type="evidence" value="ECO:0007669"/>
    <property type="project" value="UniProtKB-KW"/>
</dbReference>
<dbReference type="Pfam" id="PF02518">
    <property type="entry name" value="HATPase_c"/>
    <property type="match status" value="1"/>
</dbReference>
<dbReference type="InterPro" id="IPR003594">
    <property type="entry name" value="HATPase_dom"/>
</dbReference>
<dbReference type="InterPro" id="IPR036890">
    <property type="entry name" value="HATPase_C_sf"/>
</dbReference>
<evidence type="ECO:0000259" key="14">
    <source>
        <dbReference type="PROSITE" id="PS50885"/>
    </source>
</evidence>
<dbReference type="Pfam" id="PF06580">
    <property type="entry name" value="His_kinase"/>
    <property type="match status" value="1"/>
</dbReference>
<dbReference type="AlphaFoldDB" id="A0A974NMK4"/>
<dbReference type="PROSITE" id="PS50109">
    <property type="entry name" value="HIS_KIN"/>
    <property type="match status" value="1"/>
</dbReference>
<keyword evidence="12" id="KW-0812">Transmembrane</keyword>
<keyword evidence="6" id="KW-0808">Transferase</keyword>
<dbReference type="SUPFAM" id="SSF55874">
    <property type="entry name" value="ATPase domain of HSP90 chaperone/DNA topoisomerase II/histidine kinase"/>
    <property type="match status" value="1"/>
</dbReference>
<dbReference type="RefSeq" id="WP_201647776.1">
    <property type="nucleotide sequence ID" value="NZ_CP068053.1"/>
</dbReference>
<dbReference type="InterPro" id="IPR050640">
    <property type="entry name" value="Bact_2-comp_sensor_kinase"/>
</dbReference>
<organism evidence="15 16">
    <name type="scientific">Peribacillus psychrosaccharolyticus</name>
    <name type="common">Bacillus psychrosaccharolyticus</name>
    <dbReference type="NCBI Taxonomy" id="1407"/>
    <lineage>
        <taxon>Bacteria</taxon>
        <taxon>Bacillati</taxon>
        <taxon>Bacillota</taxon>
        <taxon>Bacilli</taxon>
        <taxon>Bacillales</taxon>
        <taxon>Bacillaceae</taxon>
        <taxon>Peribacillus</taxon>
    </lineage>
</organism>
<keyword evidence="12" id="KW-1133">Transmembrane helix</keyword>
<keyword evidence="10" id="KW-0902">Two-component regulatory system</keyword>
<evidence type="ECO:0000256" key="6">
    <source>
        <dbReference type="ARBA" id="ARBA00022679"/>
    </source>
</evidence>
<dbReference type="Gene3D" id="6.10.340.10">
    <property type="match status" value="1"/>
</dbReference>
<evidence type="ECO:0000256" key="1">
    <source>
        <dbReference type="ARBA" id="ARBA00000085"/>
    </source>
</evidence>
<proteinExistence type="predicted"/>
<keyword evidence="16" id="KW-1185">Reference proteome</keyword>
<evidence type="ECO:0000256" key="12">
    <source>
        <dbReference type="SAM" id="Phobius"/>
    </source>
</evidence>
<name>A0A974NMK4_PERPY</name>
<reference evidence="15 16" key="1">
    <citation type="submission" date="2021-01" db="EMBL/GenBank/DDBJ databases">
        <title>FDA dAtabase for Regulatory Grade micrObial Sequences (FDA-ARGOS): Supporting development and validation of Infectious Disease Dx tests.</title>
        <authorList>
            <person name="Nelson B."/>
            <person name="Plummer A."/>
            <person name="Tallon L."/>
            <person name="Sadzewicz L."/>
            <person name="Zhao X."/>
            <person name="Boylan J."/>
            <person name="Ott S."/>
            <person name="Bowen H."/>
            <person name="Vavikolanu K."/>
            <person name="Mehta A."/>
            <person name="Aluvathingal J."/>
            <person name="Nadendla S."/>
            <person name="Myers T."/>
            <person name="Yan Y."/>
            <person name="Sichtig H."/>
        </authorList>
    </citation>
    <scope>NUCLEOTIDE SEQUENCE [LARGE SCALE GENOMIC DNA]</scope>
    <source>
        <strain evidence="15 16">FDAARGOS_1161</strain>
    </source>
</reference>
<dbReference type="SMART" id="SM00387">
    <property type="entry name" value="HATPase_c"/>
    <property type="match status" value="1"/>
</dbReference>
<comment type="subcellular location">
    <subcellularLocation>
        <location evidence="2">Cell membrane</location>
        <topology evidence="2">Multi-pass membrane protein</topology>
    </subcellularLocation>
</comment>
<dbReference type="KEGG" id="ppsr:I6J18_00335"/>
<dbReference type="EC" id="2.7.13.3" evidence="3"/>
<dbReference type="InterPro" id="IPR005467">
    <property type="entry name" value="His_kinase_dom"/>
</dbReference>
<feature type="transmembrane region" description="Helical" evidence="12">
    <location>
        <begin position="20"/>
        <end position="39"/>
    </location>
</feature>
<keyword evidence="4" id="KW-1003">Cell membrane</keyword>
<keyword evidence="8 15" id="KW-0418">Kinase</keyword>
<gene>
    <name evidence="15" type="ORF">I6J18_00335</name>
</gene>
<sequence>MQSFMLKRINNMNMRDKLILMLIVSVLIPIMIVGIFLTYELRENAILDAVDQSLTNVERVKKRTAEVLKVPIYISDGLQFDQQLSTLANTQFKSTYQVVNAYRDYDKFSYYLQYYPEISKIRLYMDNPTLINNWDFIPADAEIKKRQWFQAAEKEAGYIRWFYTQDETKNDQPYLSLVRRINFLDYNTFGMLVITINPSQLNWILNQEAFLTMLIDDNNTVVASNQKNKIGKQLNHLIDNMKEKESSIYEGVLEGEPSQIIMDDLFPEQSENQLKIVSISANKEIVKDANSLSLFGISVTIAGFFAAMLIIILVSNLFTKRLSNLGTQINNVSKGDLNTQIVIDGNDEIGQLSHQFNEMVANLRQLIDQVHETNRQKNILQLSQNESKFKMMASQINPHFLFNTLESIRMKAHIEGVNEVADVVKRLGKLMRKSLEVGRSKIPLWDEIETVRCYLEIQQFRYKDRLVYELDIDPDSKNILVNPLTIQPLVENAVIHGLDNKETGGKVVVLTKVSGCYVQVTVTDNGIGIEDKRLEEILQFINEEDEGIRIGLRNVHQRQVLTYGKRCGLQITSKKGTGTCIQFMIPLEEEVRCLK</sequence>
<dbReference type="CDD" id="cd06225">
    <property type="entry name" value="HAMP"/>
    <property type="match status" value="1"/>
</dbReference>
<dbReference type="GO" id="GO:0005886">
    <property type="term" value="C:plasma membrane"/>
    <property type="evidence" value="ECO:0007669"/>
    <property type="project" value="UniProtKB-SubCell"/>
</dbReference>
<keyword evidence="7" id="KW-0547">Nucleotide-binding</keyword>
<evidence type="ECO:0000256" key="3">
    <source>
        <dbReference type="ARBA" id="ARBA00012438"/>
    </source>
</evidence>
<evidence type="ECO:0000313" key="15">
    <source>
        <dbReference type="EMBL" id="QQT00442.1"/>
    </source>
</evidence>
<dbReference type="InterPro" id="IPR010559">
    <property type="entry name" value="Sig_transdc_His_kin_internal"/>
</dbReference>
<dbReference type="Proteomes" id="UP000595254">
    <property type="component" value="Chromosome"/>
</dbReference>
<feature type="domain" description="HAMP" evidence="14">
    <location>
        <begin position="316"/>
        <end position="368"/>
    </location>
</feature>
<feature type="transmembrane region" description="Helical" evidence="12">
    <location>
        <begin position="292"/>
        <end position="314"/>
    </location>
</feature>
<keyword evidence="5" id="KW-0597">Phosphoprotein</keyword>
<evidence type="ECO:0000259" key="13">
    <source>
        <dbReference type="PROSITE" id="PS50109"/>
    </source>
</evidence>
<evidence type="ECO:0000256" key="9">
    <source>
        <dbReference type="ARBA" id="ARBA00022840"/>
    </source>
</evidence>
<accession>A0A974NMK4</accession>
<dbReference type="InterPro" id="IPR003660">
    <property type="entry name" value="HAMP_dom"/>
</dbReference>
<dbReference type="Pfam" id="PF00672">
    <property type="entry name" value="HAMP"/>
    <property type="match status" value="1"/>
</dbReference>
<evidence type="ECO:0000313" key="16">
    <source>
        <dbReference type="Proteomes" id="UP000595254"/>
    </source>
</evidence>
<evidence type="ECO:0000256" key="11">
    <source>
        <dbReference type="ARBA" id="ARBA00023136"/>
    </source>
</evidence>
<dbReference type="Gene3D" id="3.30.565.10">
    <property type="entry name" value="Histidine kinase-like ATPase, C-terminal domain"/>
    <property type="match status" value="1"/>
</dbReference>
<dbReference type="SMART" id="SM00304">
    <property type="entry name" value="HAMP"/>
    <property type="match status" value="1"/>
</dbReference>
<evidence type="ECO:0000256" key="4">
    <source>
        <dbReference type="ARBA" id="ARBA00022475"/>
    </source>
</evidence>
<evidence type="ECO:0000256" key="10">
    <source>
        <dbReference type="ARBA" id="ARBA00023012"/>
    </source>
</evidence>
<keyword evidence="9" id="KW-0067">ATP-binding</keyword>
<evidence type="ECO:0000256" key="7">
    <source>
        <dbReference type="ARBA" id="ARBA00022741"/>
    </source>
</evidence>